<feature type="signal peptide" evidence="3">
    <location>
        <begin position="1"/>
        <end position="27"/>
    </location>
</feature>
<dbReference type="SMART" id="SM00754">
    <property type="entry name" value="CHRD"/>
    <property type="match status" value="1"/>
</dbReference>
<keyword evidence="3" id="KW-0732">Signal</keyword>
<comment type="caution">
    <text evidence="5">The sequence shown here is derived from an EMBL/GenBank/DDBJ whole genome shotgun (WGS) entry which is preliminary data.</text>
</comment>
<dbReference type="Pfam" id="PF07452">
    <property type="entry name" value="CHRD"/>
    <property type="match status" value="1"/>
</dbReference>
<evidence type="ECO:0000313" key="5">
    <source>
        <dbReference type="EMBL" id="TLP96233.1"/>
    </source>
</evidence>
<protein>
    <submittedName>
        <fullName evidence="5">CHRD domain-containing protein</fullName>
    </submittedName>
</protein>
<gene>
    <name evidence="5" type="ORF">FEF26_09565</name>
</gene>
<reference evidence="5 6" key="1">
    <citation type="submission" date="2019-05" db="EMBL/GenBank/DDBJ databases">
        <title>Nesterenkonia sp. GY074 isolated from the Southern Atlantic Ocean.</title>
        <authorList>
            <person name="Zhang G."/>
        </authorList>
    </citation>
    <scope>NUCLEOTIDE SEQUENCE [LARGE SCALE GENOMIC DNA]</scope>
    <source>
        <strain evidence="5 6">GY074</strain>
    </source>
</reference>
<feature type="compositionally biased region" description="Pro residues" evidence="1">
    <location>
        <begin position="110"/>
        <end position="121"/>
    </location>
</feature>
<feature type="chain" id="PRO_5024417813" evidence="3">
    <location>
        <begin position="28"/>
        <end position="235"/>
    </location>
</feature>
<evidence type="ECO:0000259" key="4">
    <source>
        <dbReference type="SMART" id="SM00754"/>
    </source>
</evidence>
<dbReference type="EMBL" id="VAVZ01000024">
    <property type="protein sequence ID" value="TLP96233.1"/>
    <property type="molecule type" value="Genomic_DNA"/>
</dbReference>
<evidence type="ECO:0000256" key="3">
    <source>
        <dbReference type="SAM" id="SignalP"/>
    </source>
</evidence>
<dbReference type="InterPro" id="IPR010895">
    <property type="entry name" value="CHRD"/>
</dbReference>
<proteinExistence type="predicted"/>
<name>A0A5R9BA64_9MICC</name>
<keyword evidence="2" id="KW-0812">Transmembrane</keyword>
<feature type="domain" description="CHRD" evidence="4">
    <location>
        <begin position="47"/>
        <end position="186"/>
    </location>
</feature>
<organism evidence="5 6">
    <name type="scientific">Nesterenkonia salmonea</name>
    <dbReference type="NCBI Taxonomy" id="1804987"/>
    <lineage>
        <taxon>Bacteria</taxon>
        <taxon>Bacillati</taxon>
        <taxon>Actinomycetota</taxon>
        <taxon>Actinomycetes</taxon>
        <taxon>Micrococcales</taxon>
        <taxon>Micrococcaceae</taxon>
        <taxon>Nesterenkonia</taxon>
    </lineage>
</organism>
<feature type="region of interest" description="Disordered" evidence="1">
    <location>
        <begin position="106"/>
        <end position="135"/>
    </location>
</feature>
<dbReference type="OrthoDB" id="8901345at2"/>
<dbReference type="Proteomes" id="UP000310458">
    <property type="component" value="Unassembled WGS sequence"/>
</dbReference>
<evidence type="ECO:0000313" key="6">
    <source>
        <dbReference type="Proteomes" id="UP000310458"/>
    </source>
</evidence>
<evidence type="ECO:0000256" key="2">
    <source>
        <dbReference type="SAM" id="Phobius"/>
    </source>
</evidence>
<sequence length="235" mass="24308">MRRRTVAGSCVAAGAAASLLLATPAQANTEVEWPDEFTSAFTAMAVPEEVIDGDGEVSPGEEGAMGDFMLWVNSETDVICYEITLEGVTGDYESPAMTATHIHEAAAGEPGPPRIAFPDPEPVGDEPRTSSGWMEGPFMTGIDDDEGNDTGEGFTLAQLEEDPEAFSADSHTEDYPDGVVRAQLMQVPLDGVETGGGGTAAQQSIAGPALGVGAAALAGAGAFFLLKRRNADQQA</sequence>
<evidence type="ECO:0000256" key="1">
    <source>
        <dbReference type="SAM" id="MobiDB-lite"/>
    </source>
</evidence>
<dbReference type="AlphaFoldDB" id="A0A5R9BA64"/>
<feature type="transmembrane region" description="Helical" evidence="2">
    <location>
        <begin position="205"/>
        <end position="226"/>
    </location>
</feature>
<keyword evidence="2" id="KW-1133">Transmembrane helix</keyword>
<keyword evidence="2" id="KW-0472">Membrane</keyword>
<keyword evidence="6" id="KW-1185">Reference proteome</keyword>
<accession>A0A5R9BA64</accession>